<dbReference type="PROSITE" id="PS00099">
    <property type="entry name" value="THIOLASE_3"/>
    <property type="match status" value="1"/>
</dbReference>
<dbReference type="AlphaFoldDB" id="A0A7H0HI76"/>
<dbReference type="EMBL" id="CP060790">
    <property type="protein sequence ID" value="QNP60242.1"/>
    <property type="molecule type" value="Genomic_DNA"/>
</dbReference>
<proteinExistence type="inferred from homology"/>
<keyword evidence="2" id="KW-0732">Signal</keyword>
<dbReference type="PANTHER" id="PTHR34218">
    <property type="entry name" value="PEPTIDASE S45 PENICILLIN AMIDASE"/>
    <property type="match status" value="1"/>
</dbReference>
<evidence type="ECO:0000313" key="5">
    <source>
        <dbReference type="EMBL" id="QNP60242.1"/>
    </source>
</evidence>
<dbReference type="InterPro" id="IPR029055">
    <property type="entry name" value="Ntn_hydrolases_N"/>
</dbReference>
<dbReference type="Gene3D" id="2.30.120.10">
    <property type="match status" value="1"/>
</dbReference>
<comment type="similarity">
    <text evidence="1">Belongs to the peptidase S45 family.</text>
</comment>
<keyword evidence="6" id="KW-1185">Reference proteome</keyword>
<keyword evidence="3" id="KW-0378">Hydrolase</keyword>
<dbReference type="KEGG" id="amon:H9L24_04960"/>
<organism evidence="5 6">
    <name type="scientific">Paenacidovorax monticola</name>
    <dbReference type="NCBI Taxonomy" id="1926868"/>
    <lineage>
        <taxon>Bacteria</taxon>
        <taxon>Pseudomonadati</taxon>
        <taxon>Pseudomonadota</taxon>
        <taxon>Betaproteobacteria</taxon>
        <taxon>Burkholderiales</taxon>
        <taxon>Comamonadaceae</taxon>
        <taxon>Paenacidovorax</taxon>
    </lineage>
</organism>
<reference evidence="5 6" key="1">
    <citation type="submission" date="2020-08" db="EMBL/GenBank/DDBJ databases">
        <title>Genome sequence of Acidovorax monticola KACC 19171T.</title>
        <authorList>
            <person name="Hyun D.-W."/>
            <person name="Bae J.-W."/>
        </authorList>
    </citation>
    <scope>NUCLEOTIDE SEQUENCE [LARGE SCALE GENOMIC DNA]</scope>
    <source>
        <strain evidence="5 6">KACC 19171</strain>
    </source>
</reference>
<dbReference type="SUPFAM" id="SSF56235">
    <property type="entry name" value="N-terminal nucleophile aminohydrolases (Ntn hydrolases)"/>
    <property type="match status" value="1"/>
</dbReference>
<dbReference type="InterPro" id="IPR043146">
    <property type="entry name" value="Penicillin_amidase_N_B-knob"/>
</dbReference>
<dbReference type="GO" id="GO:0016811">
    <property type="term" value="F:hydrolase activity, acting on carbon-nitrogen (but not peptide) bonds, in linear amides"/>
    <property type="evidence" value="ECO:0007669"/>
    <property type="project" value="InterPro"/>
</dbReference>
<dbReference type="InterPro" id="IPR043147">
    <property type="entry name" value="Penicillin_amidase_A-knob"/>
</dbReference>
<dbReference type="InterPro" id="IPR020610">
    <property type="entry name" value="Thiolase_AS"/>
</dbReference>
<dbReference type="Gene3D" id="1.10.1400.10">
    <property type="match status" value="1"/>
</dbReference>
<keyword evidence="4" id="KW-0865">Zymogen</keyword>
<evidence type="ECO:0000256" key="4">
    <source>
        <dbReference type="ARBA" id="ARBA00023145"/>
    </source>
</evidence>
<dbReference type="GO" id="GO:0017000">
    <property type="term" value="P:antibiotic biosynthetic process"/>
    <property type="evidence" value="ECO:0007669"/>
    <property type="project" value="InterPro"/>
</dbReference>
<evidence type="ECO:0000256" key="1">
    <source>
        <dbReference type="ARBA" id="ARBA00006586"/>
    </source>
</evidence>
<dbReference type="PANTHER" id="PTHR34218:SF3">
    <property type="entry name" value="ACYL-HOMOSERINE LACTONE ACYLASE PVDQ"/>
    <property type="match status" value="1"/>
</dbReference>
<sequence length="611" mass="66239">MHSFRSPTHPLPGRAGRHSYRLGAVACAAALLAACGGGGSGGASGFKADIRRTAHGIPHIEAANEKGIGYGVGYAYAQDNFCMLAEHFTTVRGERARHFGEGAAPESEVGGLPQNLTSDFFYRLHNEDARVRAAWNGYSPAAQDLFKGFAAGYNRYLRETGAAQLPADCRGQPWARAIDELDLVRLMRDYAALNGMGDLAPALVAAQPPSAAKGLAAGNWRTALRGAPRTGSNGIALGSEATDNGRGMVLGNPHFPWFGALRMYQLHLRIPGRMDVMGATLPGLPMVGIGFTQDFAWTHTTNTAARLTFYQLRLDPQDATRYLVDGQSKPMERKTLRVEVRRADGRLETVARDLYATEFGPVLAFRELAWDGRNAYAVRDTNSDNHRLADQWLAMNRAGSLEEMKEAVLRIVGNPWNNTIAADAQGRTVFMSATPAPHLSQAQMDACRPDRAEAFEDAPAPVLRGDASRCQWARDPAAPQTGIVAGRALPLLERRDYVQNSNDSAWLTNPHAPLTGFSPVLSVAGTPQGLRTRQGITWLEDALQRQEGKPTRRITLEQLQAMALDNRVHLAGLVLDDLLSLCPGGTHAGARAVPNWPRPVPRWQPGTALQA</sequence>
<dbReference type="GO" id="GO:0016747">
    <property type="term" value="F:acyltransferase activity, transferring groups other than amino-acyl groups"/>
    <property type="evidence" value="ECO:0007669"/>
    <property type="project" value="InterPro"/>
</dbReference>
<dbReference type="Proteomes" id="UP000516057">
    <property type="component" value="Chromosome"/>
</dbReference>
<dbReference type="Gene3D" id="1.10.439.10">
    <property type="entry name" value="Penicillin Amidohydrolase, domain 1"/>
    <property type="match status" value="1"/>
</dbReference>
<dbReference type="RefSeq" id="WP_187737223.1">
    <property type="nucleotide sequence ID" value="NZ_CP060790.1"/>
</dbReference>
<dbReference type="InterPro" id="IPR023343">
    <property type="entry name" value="Penicillin_amidase_dom1"/>
</dbReference>
<dbReference type="InterPro" id="IPR002692">
    <property type="entry name" value="S45"/>
</dbReference>
<protein>
    <submittedName>
        <fullName evidence="5">Penicillin acylase family protein</fullName>
    </submittedName>
</protein>
<name>A0A7H0HI76_9BURK</name>
<accession>A0A7H0HI76</accession>
<evidence type="ECO:0000256" key="3">
    <source>
        <dbReference type="ARBA" id="ARBA00022801"/>
    </source>
</evidence>
<dbReference type="Gene3D" id="3.60.20.10">
    <property type="entry name" value="Glutamine Phosphoribosylpyrophosphate, subunit 1, domain 1"/>
    <property type="match status" value="1"/>
</dbReference>
<dbReference type="Pfam" id="PF01804">
    <property type="entry name" value="Penicil_amidase"/>
    <property type="match status" value="1"/>
</dbReference>
<evidence type="ECO:0000256" key="2">
    <source>
        <dbReference type="ARBA" id="ARBA00022729"/>
    </source>
</evidence>
<gene>
    <name evidence="5" type="ORF">H9L24_04960</name>
</gene>
<evidence type="ECO:0000313" key="6">
    <source>
        <dbReference type="Proteomes" id="UP000516057"/>
    </source>
</evidence>
<dbReference type="PROSITE" id="PS51257">
    <property type="entry name" value="PROKAR_LIPOPROTEIN"/>
    <property type="match status" value="1"/>
</dbReference>